<dbReference type="PANTHER" id="PTHR21666:SF270">
    <property type="entry name" value="MUREIN HYDROLASE ACTIVATOR ENVC"/>
    <property type="match status" value="1"/>
</dbReference>
<evidence type="ECO:0000313" key="3">
    <source>
        <dbReference type="Proteomes" id="UP000270046"/>
    </source>
</evidence>
<dbReference type="Proteomes" id="UP000270046">
    <property type="component" value="Chromosome"/>
</dbReference>
<dbReference type="InterPro" id="IPR016047">
    <property type="entry name" value="M23ase_b-sheet_dom"/>
</dbReference>
<name>A0A494VNK9_9SPHI</name>
<evidence type="ECO:0000313" key="2">
    <source>
        <dbReference type="EMBL" id="AYL95331.1"/>
    </source>
</evidence>
<accession>A0A494VNK9</accession>
<gene>
    <name evidence="2" type="ORF">HYN43_008490</name>
</gene>
<dbReference type="InterPro" id="IPR011055">
    <property type="entry name" value="Dup_hybrid_motif"/>
</dbReference>
<dbReference type="CDD" id="cd12797">
    <property type="entry name" value="M23_peptidase"/>
    <property type="match status" value="1"/>
</dbReference>
<sequence>MKAYVCILMLCLPLRHLHINSAFGYRVNPVTGKYQLHGGVDLQARRDTVFAILNGTVRSAGFNNDLGFNICLQHGNIQSTYGHLREIMVGTKDSVRAGQPIGISGSSGRVTGEHLHFCLKYRGRPIDPINFLYELLIKKENEQKLQITSGSAFGEADHGN</sequence>
<dbReference type="Pfam" id="PF01551">
    <property type="entry name" value="Peptidase_M23"/>
    <property type="match status" value="1"/>
</dbReference>
<dbReference type="SUPFAM" id="SSF51261">
    <property type="entry name" value="Duplicated hybrid motif"/>
    <property type="match status" value="1"/>
</dbReference>
<dbReference type="EMBL" id="CP032869">
    <property type="protein sequence ID" value="AYL95331.1"/>
    <property type="molecule type" value="Genomic_DNA"/>
</dbReference>
<keyword evidence="3" id="KW-1185">Reference proteome</keyword>
<dbReference type="GO" id="GO:0004222">
    <property type="term" value="F:metalloendopeptidase activity"/>
    <property type="evidence" value="ECO:0007669"/>
    <property type="project" value="TreeGrafter"/>
</dbReference>
<dbReference type="OrthoDB" id="9810477at2"/>
<reference evidence="2 3" key="1">
    <citation type="submission" date="2018-10" db="EMBL/GenBank/DDBJ databases">
        <title>Genome sequencing of Mucilaginibacter sp. HYN0043.</title>
        <authorList>
            <person name="Kim M."/>
            <person name="Yi H."/>
        </authorList>
    </citation>
    <scope>NUCLEOTIDE SEQUENCE [LARGE SCALE GENOMIC DNA]</scope>
    <source>
        <strain evidence="2 3">HYN0043</strain>
    </source>
</reference>
<dbReference type="AlphaFoldDB" id="A0A494VNK9"/>
<proteinExistence type="predicted"/>
<dbReference type="Gene3D" id="2.70.70.10">
    <property type="entry name" value="Glucose Permease (Domain IIA)"/>
    <property type="match status" value="1"/>
</dbReference>
<dbReference type="KEGG" id="muh:HYN43_008490"/>
<dbReference type="InterPro" id="IPR050570">
    <property type="entry name" value="Cell_wall_metabolism_enzyme"/>
</dbReference>
<feature type="domain" description="M23ase beta-sheet core" evidence="1">
    <location>
        <begin position="36"/>
        <end position="128"/>
    </location>
</feature>
<protein>
    <submittedName>
        <fullName evidence="2">M23 family metallopeptidase</fullName>
    </submittedName>
</protein>
<dbReference type="RefSeq" id="WP_119409033.1">
    <property type="nucleotide sequence ID" value="NZ_CP032869.1"/>
</dbReference>
<organism evidence="2 3">
    <name type="scientific">Mucilaginibacter celer</name>
    <dbReference type="NCBI Taxonomy" id="2305508"/>
    <lineage>
        <taxon>Bacteria</taxon>
        <taxon>Pseudomonadati</taxon>
        <taxon>Bacteroidota</taxon>
        <taxon>Sphingobacteriia</taxon>
        <taxon>Sphingobacteriales</taxon>
        <taxon>Sphingobacteriaceae</taxon>
        <taxon>Mucilaginibacter</taxon>
    </lineage>
</organism>
<dbReference type="PANTHER" id="PTHR21666">
    <property type="entry name" value="PEPTIDASE-RELATED"/>
    <property type="match status" value="1"/>
</dbReference>
<evidence type="ECO:0000259" key="1">
    <source>
        <dbReference type="Pfam" id="PF01551"/>
    </source>
</evidence>